<dbReference type="OrthoDB" id="6620150at2759"/>
<keyword evidence="1" id="KW-1133">Transmembrane helix</keyword>
<dbReference type="InterPro" id="IPR040676">
    <property type="entry name" value="DUF5641"/>
</dbReference>
<evidence type="ECO:0000313" key="3">
    <source>
        <dbReference type="EMBL" id="KAF0755034.1"/>
    </source>
</evidence>
<gene>
    <name evidence="3" type="ORF">FWK35_00012946</name>
</gene>
<reference evidence="3 4" key="1">
    <citation type="submission" date="2019-08" db="EMBL/GenBank/DDBJ databases">
        <title>Whole genome of Aphis craccivora.</title>
        <authorList>
            <person name="Voronova N.V."/>
            <person name="Shulinski R.S."/>
            <person name="Bandarenka Y.V."/>
            <person name="Zhorov D.G."/>
            <person name="Warner D."/>
        </authorList>
    </citation>
    <scope>NUCLEOTIDE SEQUENCE [LARGE SCALE GENOMIC DNA]</scope>
    <source>
        <strain evidence="3">180601</strain>
        <tissue evidence="3">Whole Body</tissue>
    </source>
</reference>
<comment type="caution">
    <text evidence="3">The sequence shown here is derived from an EMBL/GenBank/DDBJ whole genome shotgun (WGS) entry which is preliminary data.</text>
</comment>
<dbReference type="Proteomes" id="UP000478052">
    <property type="component" value="Unassembled WGS sequence"/>
</dbReference>
<name>A0A6G0YFK0_APHCR</name>
<dbReference type="Pfam" id="PF18701">
    <property type="entry name" value="DUF5641"/>
    <property type="match status" value="1"/>
</dbReference>
<accession>A0A6G0YFK0</accession>
<dbReference type="AlphaFoldDB" id="A0A6G0YFK0"/>
<organism evidence="3 4">
    <name type="scientific">Aphis craccivora</name>
    <name type="common">Cowpea aphid</name>
    <dbReference type="NCBI Taxonomy" id="307492"/>
    <lineage>
        <taxon>Eukaryota</taxon>
        <taxon>Metazoa</taxon>
        <taxon>Ecdysozoa</taxon>
        <taxon>Arthropoda</taxon>
        <taxon>Hexapoda</taxon>
        <taxon>Insecta</taxon>
        <taxon>Pterygota</taxon>
        <taxon>Neoptera</taxon>
        <taxon>Paraneoptera</taxon>
        <taxon>Hemiptera</taxon>
        <taxon>Sternorrhyncha</taxon>
        <taxon>Aphidomorpha</taxon>
        <taxon>Aphidoidea</taxon>
        <taxon>Aphididae</taxon>
        <taxon>Aphidini</taxon>
        <taxon>Aphis</taxon>
        <taxon>Aphis</taxon>
    </lineage>
</organism>
<evidence type="ECO:0000259" key="2">
    <source>
        <dbReference type="Pfam" id="PF18701"/>
    </source>
</evidence>
<feature type="domain" description="DUF5641" evidence="2">
    <location>
        <begin position="1"/>
        <end position="52"/>
    </location>
</feature>
<keyword evidence="1" id="KW-0472">Membrane</keyword>
<proteinExistence type="predicted"/>
<dbReference type="EMBL" id="VUJU01004249">
    <property type="protein sequence ID" value="KAF0755034.1"/>
    <property type="molecule type" value="Genomic_DNA"/>
</dbReference>
<evidence type="ECO:0000256" key="1">
    <source>
        <dbReference type="SAM" id="Phobius"/>
    </source>
</evidence>
<evidence type="ECO:0000313" key="4">
    <source>
        <dbReference type="Proteomes" id="UP000478052"/>
    </source>
</evidence>
<keyword evidence="4" id="KW-1185">Reference proteome</keyword>
<feature type="transmembrane region" description="Helical" evidence="1">
    <location>
        <begin position="81"/>
        <end position="99"/>
    </location>
</feature>
<protein>
    <recommendedName>
        <fullName evidence="2">DUF5641 domain-containing protein</fullName>
    </recommendedName>
</protein>
<keyword evidence="1" id="KW-0812">Transmembrane</keyword>
<sequence length="100" mass="11457">MVVLKDNTLPPLTWRLGRILEVMPNKDGVVRVVWVLTKGGPLIRPVVKLVLLPTDQLYAHWVQLIGCLMRIDLLLTPKTDFTSYLVIMLFTLLFHSCLFV</sequence>